<sequence>MADVLSQRQRPKFVHEGQMYTFEALNCTGMIQFWRCDEHYEYSCKARIHTSVETNEVVKTVNFHCHGGDAARVDIAAVCKAVKIRAENALEIPAVILNDTYQSVSSDVRAQMPSNKAMKKIIQ</sequence>
<evidence type="ECO:0000313" key="6">
    <source>
        <dbReference type="WBParaSite" id="TMUE_1000003520.1"/>
    </source>
</evidence>
<keyword evidence="3" id="KW-0862">Zinc</keyword>
<keyword evidence="2" id="KW-0863">Zinc-finger</keyword>
<evidence type="ECO:0000256" key="2">
    <source>
        <dbReference type="ARBA" id="ARBA00022771"/>
    </source>
</evidence>
<dbReference type="AlphaFoldDB" id="A0A5S6Q8V2"/>
<dbReference type="Proteomes" id="UP000046395">
    <property type="component" value="Unassembled WGS sequence"/>
</dbReference>
<keyword evidence="5" id="KW-1185">Reference proteome</keyword>
<evidence type="ECO:0000256" key="3">
    <source>
        <dbReference type="ARBA" id="ARBA00022833"/>
    </source>
</evidence>
<keyword evidence="1" id="KW-0479">Metal-binding</keyword>
<dbReference type="GO" id="GO:0008270">
    <property type="term" value="F:zinc ion binding"/>
    <property type="evidence" value="ECO:0007669"/>
    <property type="project" value="UniProtKB-KW"/>
</dbReference>
<reference evidence="6" key="1">
    <citation type="submission" date="2019-12" db="UniProtKB">
        <authorList>
            <consortium name="WormBaseParasite"/>
        </authorList>
    </citation>
    <scope>IDENTIFICATION</scope>
</reference>
<dbReference type="STRING" id="70415.A0A5S6Q8V2"/>
<accession>A0A5S6Q8V2</accession>
<dbReference type="Pfam" id="PF04500">
    <property type="entry name" value="FLYWCH"/>
    <property type="match status" value="1"/>
</dbReference>
<dbReference type="WBParaSite" id="TMUE_1000003520.1">
    <property type="protein sequence ID" value="TMUE_1000003520.1"/>
    <property type="gene ID" value="WBGene00298739"/>
</dbReference>
<protein>
    <submittedName>
        <fullName evidence="6">FLYWCH-type domain-containing protein</fullName>
    </submittedName>
</protein>
<dbReference type="Gene3D" id="2.20.25.240">
    <property type="match status" value="1"/>
</dbReference>
<proteinExistence type="predicted"/>
<dbReference type="InterPro" id="IPR007588">
    <property type="entry name" value="Znf_FLYWCH"/>
</dbReference>
<evidence type="ECO:0000256" key="1">
    <source>
        <dbReference type="ARBA" id="ARBA00022723"/>
    </source>
</evidence>
<evidence type="ECO:0000313" key="5">
    <source>
        <dbReference type="Proteomes" id="UP000046395"/>
    </source>
</evidence>
<feature type="domain" description="FLYWCH-type" evidence="4">
    <location>
        <begin position="6"/>
        <end position="66"/>
    </location>
</feature>
<evidence type="ECO:0000259" key="4">
    <source>
        <dbReference type="Pfam" id="PF04500"/>
    </source>
</evidence>
<name>A0A5S6Q8V2_TRIMR</name>
<organism evidence="5 6">
    <name type="scientific">Trichuris muris</name>
    <name type="common">Mouse whipworm</name>
    <dbReference type="NCBI Taxonomy" id="70415"/>
    <lineage>
        <taxon>Eukaryota</taxon>
        <taxon>Metazoa</taxon>
        <taxon>Ecdysozoa</taxon>
        <taxon>Nematoda</taxon>
        <taxon>Enoplea</taxon>
        <taxon>Dorylaimia</taxon>
        <taxon>Trichinellida</taxon>
        <taxon>Trichuridae</taxon>
        <taxon>Trichuris</taxon>
    </lineage>
</organism>